<evidence type="ECO:0000259" key="1">
    <source>
        <dbReference type="PROSITE" id="PS51192"/>
    </source>
</evidence>
<dbReference type="InterPro" id="IPR050742">
    <property type="entry name" value="Helicase_Restrict-Modif_Enz"/>
</dbReference>
<dbReference type="Pfam" id="PF04851">
    <property type="entry name" value="ResIII"/>
    <property type="match status" value="1"/>
</dbReference>
<dbReference type="InterPro" id="IPR006935">
    <property type="entry name" value="Helicase/UvrB_N"/>
</dbReference>
<gene>
    <name evidence="2" type="ORF">HCBAA847_2192</name>
    <name evidence="3" type="ORF">HCCG_00589</name>
</gene>
<dbReference type="InterPro" id="IPR027417">
    <property type="entry name" value="P-loop_NTPase"/>
</dbReference>
<dbReference type="CDD" id="cd18785">
    <property type="entry name" value="SF2_C"/>
    <property type="match status" value="1"/>
</dbReference>
<dbReference type="EMBL" id="DS990391">
    <property type="protein sequence ID" value="EFR46043.1"/>
    <property type="molecule type" value="Genomic_DNA"/>
</dbReference>
<dbReference type="SUPFAM" id="SSF52540">
    <property type="entry name" value="P-loop containing nucleoside triphosphate hydrolases"/>
    <property type="match status" value="2"/>
</dbReference>
<dbReference type="KEGG" id="hcb:HCBAA847_2192"/>
<dbReference type="GO" id="GO:0003677">
    <property type="term" value="F:DNA binding"/>
    <property type="evidence" value="ECO:0007669"/>
    <property type="project" value="InterPro"/>
</dbReference>
<organism evidence="2 5">
    <name type="scientific">Helicobacter cinaedi CCUG 18818 = ATCC BAA-847</name>
    <dbReference type="NCBI Taxonomy" id="537971"/>
    <lineage>
        <taxon>Bacteria</taxon>
        <taxon>Pseudomonadati</taxon>
        <taxon>Campylobacterota</taxon>
        <taxon>Epsilonproteobacteria</taxon>
        <taxon>Campylobacterales</taxon>
        <taxon>Helicobacteraceae</taxon>
        <taxon>Helicobacter</taxon>
    </lineage>
</organism>
<reference evidence="3" key="1">
    <citation type="submission" date="2008-08" db="EMBL/GenBank/DDBJ databases">
        <title>Annotation of Helicobacter cinaedi strain CCUG 18818.</title>
        <authorList>
            <consortium name="The Broad Institute Genome Sequencing Platform"/>
            <person name="Fox J.G."/>
            <person name="Shen Z."/>
            <person name="Charoenlap N."/>
            <person name="Schauer D.B."/>
            <person name="Ward D."/>
            <person name="Mehta T."/>
            <person name="Young S."/>
            <person name="Jaffe D."/>
            <person name="Gnerre S."/>
            <person name="Berlin A."/>
            <person name="Heiman D."/>
            <person name="Hepburn T."/>
            <person name="Shea T."/>
            <person name="Sykes S."/>
            <person name="Alvarado L."/>
            <person name="Kodira C."/>
            <person name="Borodovsky M."/>
            <person name="Lander E."/>
            <person name="Galagan J."/>
            <person name="Nusbaum C."/>
            <person name="Birren B."/>
        </authorList>
    </citation>
    <scope>NUCLEOTIDE SEQUENCE</scope>
    <source>
        <strain evidence="3">CCUG 18818</strain>
    </source>
</reference>
<dbReference type="GO" id="GO:0005524">
    <property type="term" value="F:ATP binding"/>
    <property type="evidence" value="ECO:0007669"/>
    <property type="project" value="InterPro"/>
</dbReference>
<dbReference type="PANTHER" id="PTHR47396">
    <property type="entry name" value="TYPE I RESTRICTION ENZYME ECOKI R PROTEIN"/>
    <property type="match status" value="1"/>
</dbReference>
<reference evidence="4" key="4">
    <citation type="journal article" date="2014" name="Genome Announc.">
        <title>Draft genome sequences of six enterohepatic helicobacter species isolated from humans and one from rhesus macaques.</title>
        <authorList>
            <person name="Shen Z."/>
            <person name="Sheh A."/>
            <person name="Young S.K."/>
            <person name="Abouelliel A."/>
            <person name="Ward D.V."/>
            <person name="Earl A.M."/>
            <person name="Fox J.G."/>
        </authorList>
    </citation>
    <scope>NUCLEOTIDE SEQUENCE [LARGE SCALE GENOMIC DNA]</scope>
    <source>
        <strain evidence="4">CCUG 18818</strain>
    </source>
</reference>
<keyword evidence="4" id="KW-1185">Reference proteome</keyword>
<evidence type="ECO:0000313" key="5">
    <source>
        <dbReference type="Proteomes" id="UP000006036"/>
    </source>
</evidence>
<dbReference type="PROSITE" id="PS51192">
    <property type="entry name" value="HELICASE_ATP_BIND_1"/>
    <property type="match status" value="1"/>
</dbReference>
<sequence>MSENTQKLQDQIAKEYGERHLKKLEIPSYITDNLSKELREYQKEALKYYLAQRELIADSESSIGKSESNHYGNHLMFNMATGSGKTLIMAALMLDLYKRGYREFVFFVNSNAIVEKTRDNFCDKTSSKYLFSESIIIDSKRVEVRSVDSFSACDSESINISFNTIQGLHSLFTQERENSLTLADLKGRKIVLIADEAHHLNTDTKSKLTKAQEIEKQSWEGTIKSALGQNSENLLLEFSATISNDESVLNKYRDKIVYEYALKQFYNDRYSKKIFLVKYESRELKELFLGACILSLFRQFVGRDSSVYVKPVILFKSGSIAKSKENEKDFYEFLEKLDSKEIERFLQNVDSSGDELLQRAKGYFEKAFENYAVKVAEHIKASFDKSYCINMNDEKDLEANQKRVNTLESRDNALRVIFAVDRLNEGWDVLNLYDIVRLDNAKDNNKTTSNAQLIGRGARYYPFYYKEGYEVDKRKFDNEQNALDVLEALSYHSFNESSYITALQKELENQGTPAQDTRKRYILTPQEKALTLAREFAKNATQDSKDVAKDIARHDENLSLPIMSNDIRKLKENESLFHKAKEIENTISTLSIPLLGSREKSQVEAYKKQEFSEDEFAIKSLKSINEAVFLKAMNKENIGFNMLKNLREVGSKREFIEKHLYTLEVRFHKKQEFSRASQLHIATFIVKRLKEILNAKGAKWEIEPFRIKYFTLRARDLWSEKELEKSKYQWLVYDKMLKADSSYEGAFLDFINGYKDRLDETYQHWCVIRNECFSEFKLFGRDNVGEVRGFNPDFVFFGVSGDNKEVLFECVIEAKGEQLESNDKWKENLLLDLESELVSVREREKNAKNLRLRGLGFFSKAKEEDFKKEFRKVVLGA</sequence>
<name>A0AAI8MKW2_9HELI</name>
<evidence type="ECO:0000313" key="3">
    <source>
        <dbReference type="EMBL" id="EFR46043.1"/>
    </source>
</evidence>
<dbReference type="SMART" id="SM00487">
    <property type="entry name" value="DEXDc"/>
    <property type="match status" value="1"/>
</dbReference>
<dbReference type="GO" id="GO:0005829">
    <property type="term" value="C:cytosol"/>
    <property type="evidence" value="ECO:0007669"/>
    <property type="project" value="TreeGrafter"/>
</dbReference>
<reference evidence="2 5" key="2">
    <citation type="journal article" date="2012" name="J. Bacteriol.">
        <title>Complete Genome Sequence of Helicobacter cinaedi Type Strain ATCC BAA-847.</title>
        <authorList>
            <person name="Miyoshi-Akiyama T."/>
            <person name="Takeshita N."/>
            <person name="Ohmagari N."/>
            <person name="Kirikae T."/>
        </authorList>
    </citation>
    <scope>NUCLEOTIDE SEQUENCE [LARGE SCALE GENOMIC DNA]</scope>
    <source>
        <strain evidence="2 5">ATCC BAA-847</strain>
    </source>
</reference>
<protein>
    <submittedName>
        <fullName evidence="3">Type III restriction enzyme, res subunit</fullName>
    </submittedName>
    <submittedName>
        <fullName evidence="2">Type III restriction-modification enzyme</fullName>
    </submittedName>
</protein>
<dbReference type="Proteomes" id="UP000005755">
    <property type="component" value="Unassembled WGS sequence"/>
</dbReference>
<dbReference type="Proteomes" id="UP000006036">
    <property type="component" value="Chromosome 1"/>
</dbReference>
<evidence type="ECO:0000313" key="2">
    <source>
        <dbReference type="EMBL" id="BAM33407.1"/>
    </source>
</evidence>
<reference evidence="2" key="3">
    <citation type="submission" date="2012-07" db="EMBL/GenBank/DDBJ databases">
        <authorList>
            <person name="Akiyama T."/>
            <person name="Takeshita N."/>
            <person name="Ohmagari N."/>
            <person name="Kirikae T."/>
        </authorList>
    </citation>
    <scope>NUCLEOTIDE SEQUENCE</scope>
    <source>
        <strain evidence="2">ATCC BAA-847</strain>
    </source>
</reference>
<dbReference type="AlphaFoldDB" id="A0AAI8MKW2"/>
<dbReference type="InterPro" id="IPR014001">
    <property type="entry name" value="Helicase_ATP-bd"/>
</dbReference>
<dbReference type="EMBL" id="AP012492">
    <property type="protein sequence ID" value="BAM33407.1"/>
    <property type="molecule type" value="Genomic_DNA"/>
</dbReference>
<dbReference type="REBASE" id="51209">
    <property type="entry name" value="HciORF2191P"/>
</dbReference>
<feature type="domain" description="Helicase ATP-binding" evidence="1">
    <location>
        <begin position="66"/>
        <end position="260"/>
    </location>
</feature>
<dbReference type="GO" id="GO:0016787">
    <property type="term" value="F:hydrolase activity"/>
    <property type="evidence" value="ECO:0007669"/>
    <property type="project" value="InterPro"/>
</dbReference>
<evidence type="ECO:0000313" key="4">
    <source>
        <dbReference type="Proteomes" id="UP000005755"/>
    </source>
</evidence>
<proteinExistence type="predicted"/>
<dbReference type="Gene3D" id="3.40.50.300">
    <property type="entry name" value="P-loop containing nucleotide triphosphate hydrolases"/>
    <property type="match status" value="1"/>
</dbReference>
<dbReference type="PANTHER" id="PTHR47396:SF1">
    <property type="entry name" value="ATP-DEPENDENT HELICASE IRC3-RELATED"/>
    <property type="match status" value="1"/>
</dbReference>
<dbReference type="CDD" id="cd17926">
    <property type="entry name" value="DEXHc_RE"/>
    <property type="match status" value="1"/>
</dbReference>
<dbReference type="RefSeq" id="WP_002955892.1">
    <property type="nucleotide sequence ID" value="NC_020555.1"/>
</dbReference>
<accession>A0AAI8MKW2</accession>